<dbReference type="SUPFAM" id="SSF56300">
    <property type="entry name" value="Metallo-dependent phosphatases"/>
    <property type="match status" value="1"/>
</dbReference>
<evidence type="ECO:0000313" key="1">
    <source>
        <dbReference type="EMBL" id="MEM5947949.1"/>
    </source>
</evidence>
<dbReference type="RefSeq" id="WP_420069395.1">
    <property type="nucleotide sequence ID" value="NZ_JBCHKQ010000002.1"/>
</dbReference>
<accession>A0ABU9UBA1</accession>
<name>A0ABU9UBA1_9SPIR</name>
<protein>
    <submittedName>
        <fullName evidence="1">TIGR00282 family metallophosphoesterase</fullName>
    </submittedName>
</protein>
<dbReference type="NCBIfam" id="TIGR00282">
    <property type="entry name" value="TIGR00282 family metallophosphoesterase"/>
    <property type="match status" value="1"/>
</dbReference>
<dbReference type="Pfam" id="PF13277">
    <property type="entry name" value="YmdB"/>
    <property type="match status" value="1"/>
</dbReference>
<dbReference type="CDD" id="cd07382">
    <property type="entry name" value="MPP_DR1281"/>
    <property type="match status" value="1"/>
</dbReference>
<organism evidence="1 2">
    <name type="scientific">Rarispira pelagica</name>
    <dbReference type="NCBI Taxonomy" id="3141764"/>
    <lineage>
        <taxon>Bacteria</taxon>
        <taxon>Pseudomonadati</taxon>
        <taxon>Spirochaetota</taxon>
        <taxon>Spirochaetia</taxon>
        <taxon>Winmispirales</taxon>
        <taxon>Winmispiraceae</taxon>
        <taxon>Rarispira</taxon>
    </lineage>
</organism>
<gene>
    <name evidence="1" type="ORF">WKV44_05285</name>
</gene>
<dbReference type="PIRSF" id="PIRSF004789">
    <property type="entry name" value="DR1281"/>
    <property type="match status" value="1"/>
</dbReference>
<dbReference type="InterPro" id="IPR029052">
    <property type="entry name" value="Metallo-depent_PP-like"/>
</dbReference>
<dbReference type="Proteomes" id="UP001466331">
    <property type="component" value="Unassembled WGS sequence"/>
</dbReference>
<comment type="caution">
    <text evidence="1">The sequence shown here is derived from an EMBL/GenBank/DDBJ whole genome shotgun (WGS) entry which is preliminary data.</text>
</comment>
<dbReference type="Gene3D" id="3.60.21.10">
    <property type="match status" value="1"/>
</dbReference>
<dbReference type="EMBL" id="JBCHKQ010000002">
    <property type="protein sequence ID" value="MEM5947949.1"/>
    <property type="molecule type" value="Genomic_DNA"/>
</dbReference>
<sequence>MADTISALIIGDIIGHPGMRALFAGLSSLIKKYSADIVLVNAENAADGFGLSAEQAQKLLDMSVDVITTGNHIWHDESVFEFMDRSERIVRPANYPKGAPGKGSTLYDKGDITIGVLNILGRQRLWTVDCPFKKATEELKKLRQKTNLIFVDFHAESTAEKEAMGFYLDGKVTAVVGTHTHVQTADERILPGGTAYITDLGATSPEGTVIGFDAELAVKRVTTQVPHQLNVVDAPATICGVHVVADKSSGKALSIERLQVNMGL</sequence>
<dbReference type="InterPro" id="IPR005235">
    <property type="entry name" value="YmdB-like"/>
</dbReference>
<evidence type="ECO:0000313" key="2">
    <source>
        <dbReference type="Proteomes" id="UP001466331"/>
    </source>
</evidence>
<reference evidence="1 2" key="1">
    <citation type="submission" date="2024-03" db="EMBL/GenBank/DDBJ databases">
        <title>Ignisphaera cupida sp. nov., a hyperthermophilic hydrolytic archaeon from a hot spring of Kamchatka, and proposal of Ignisphaeraceae fam. nov.</title>
        <authorList>
            <person name="Podosokorskaya O.A."/>
            <person name="Elcheninov A.G."/>
            <person name="Maltseva A.I."/>
            <person name="Zayulina K.S."/>
            <person name="Novikov A."/>
            <person name="Merkel A.Y."/>
        </authorList>
    </citation>
    <scope>NUCLEOTIDE SEQUENCE [LARGE SCALE GENOMIC DNA]</scope>
    <source>
        <strain evidence="1 2">38H-sp</strain>
    </source>
</reference>
<dbReference type="PANTHER" id="PTHR36303:SF1">
    <property type="entry name" value="2',3'-CYCLIC-NUCLEOTIDE 2'-PHOSPHODIESTERASE"/>
    <property type="match status" value="1"/>
</dbReference>
<proteinExistence type="predicted"/>
<keyword evidence="2" id="KW-1185">Reference proteome</keyword>
<dbReference type="PANTHER" id="PTHR36303">
    <property type="entry name" value="2',3'-CYCLIC-NUCLEOTIDE 2'-PHOSPHODIESTERASE"/>
    <property type="match status" value="1"/>
</dbReference>